<dbReference type="Proteomes" id="UP001193389">
    <property type="component" value="Chromosome"/>
</dbReference>
<keyword evidence="2" id="KW-1133">Transmembrane helix</keyword>
<name>A0A5K7S8G6_9BACT</name>
<keyword evidence="2" id="KW-0812">Transmembrane</keyword>
<gene>
    <name evidence="3" type="ORF">AQPE_1906</name>
</gene>
<dbReference type="AlphaFoldDB" id="A0A5K7S8G6"/>
<keyword evidence="4" id="KW-1185">Reference proteome</keyword>
<organism evidence="3 4">
    <name type="scientific">Aquipluma nitroreducens</name>
    <dbReference type="NCBI Taxonomy" id="2010828"/>
    <lineage>
        <taxon>Bacteria</taxon>
        <taxon>Pseudomonadati</taxon>
        <taxon>Bacteroidota</taxon>
        <taxon>Bacteroidia</taxon>
        <taxon>Marinilabiliales</taxon>
        <taxon>Prolixibacteraceae</taxon>
        <taxon>Aquipluma</taxon>
    </lineage>
</organism>
<dbReference type="RefSeq" id="WP_318350722.1">
    <property type="nucleotide sequence ID" value="NZ_AP018694.1"/>
</dbReference>
<evidence type="ECO:0000256" key="2">
    <source>
        <dbReference type="SAM" id="Phobius"/>
    </source>
</evidence>
<feature type="transmembrane region" description="Helical" evidence="2">
    <location>
        <begin position="21"/>
        <end position="41"/>
    </location>
</feature>
<keyword evidence="1" id="KW-0175">Coiled coil</keyword>
<sequence>MDEFGIKKRKFSLGETDKERRNNLIIIILSVLLIVVISVFVSQHNENKKILAALNMEKASIQSELSTMMVNYDSIHTNNESLQTELSGAQTKVKDLLQEVEQIKKVSYGQIEQYRLQVTTMRNIMKNYIIQVDSLNRRNEMLMAENAQVKENYAQSETKNQQLEKEKQHLQEKVKEAQLLEATELTAVGINSRGKDAESARRAEQIKVSFVLSKNVTAPRGNKMIYVRIQKPNQVLFQESANDLFQFEDLKIPYSAKREVTYEGNALPVNIFWDNKGQEFLPGEYTVDVFADGNNIGTAKFLMKR</sequence>
<evidence type="ECO:0000313" key="3">
    <source>
        <dbReference type="EMBL" id="BBE17749.1"/>
    </source>
</evidence>
<accession>A0A5K7S8G6</accession>
<evidence type="ECO:0000313" key="4">
    <source>
        <dbReference type="Proteomes" id="UP001193389"/>
    </source>
</evidence>
<dbReference type="KEGG" id="anf:AQPE_1906"/>
<dbReference type="EMBL" id="AP018694">
    <property type="protein sequence ID" value="BBE17749.1"/>
    <property type="molecule type" value="Genomic_DNA"/>
</dbReference>
<protein>
    <submittedName>
        <fullName evidence="3">Uncharacterized protein</fullName>
    </submittedName>
</protein>
<proteinExistence type="predicted"/>
<feature type="coiled-coil region" evidence="1">
    <location>
        <begin position="79"/>
        <end position="183"/>
    </location>
</feature>
<keyword evidence="2" id="KW-0472">Membrane</keyword>
<reference evidence="3" key="1">
    <citation type="journal article" date="2020" name="Int. J. Syst. Evol. Microbiol.">
        <title>Aquipluma nitroreducens gen. nov. sp. nov., a novel facultatively anaerobic bacterium isolated from a freshwater lake.</title>
        <authorList>
            <person name="Watanabe M."/>
            <person name="Kojima H."/>
            <person name="Fukui M."/>
        </authorList>
    </citation>
    <scope>NUCLEOTIDE SEQUENCE</scope>
    <source>
        <strain evidence="3">MeG22</strain>
    </source>
</reference>
<evidence type="ECO:0000256" key="1">
    <source>
        <dbReference type="SAM" id="Coils"/>
    </source>
</evidence>